<dbReference type="PIRSF" id="PIRSF037394">
    <property type="entry name" value="ABC_thiamine-permease_YkoE_prd"/>
    <property type="match status" value="1"/>
</dbReference>
<organism evidence="2 3">
    <name type="scientific">Alloscardovia macacae</name>
    <dbReference type="NCBI Taxonomy" id="1160091"/>
    <lineage>
        <taxon>Bacteria</taxon>
        <taxon>Bacillati</taxon>
        <taxon>Actinomycetota</taxon>
        <taxon>Actinomycetes</taxon>
        <taxon>Bifidobacteriales</taxon>
        <taxon>Bifidobacteriaceae</taxon>
        <taxon>Alloscardovia</taxon>
    </lineage>
</organism>
<dbReference type="Proteomes" id="UP000243540">
    <property type="component" value="Unassembled WGS sequence"/>
</dbReference>
<dbReference type="OrthoDB" id="8017424at2"/>
<dbReference type="InterPro" id="IPR017195">
    <property type="entry name" value="ABC_thiamin-permease_prd"/>
</dbReference>
<dbReference type="RefSeq" id="WP_086105970.1">
    <property type="nucleotide sequence ID" value="NZ_NEKB01000012.1"/>
</dbReference>
<sequence length="217" mass="22937">MNTSSPVTASAATTRSLKWRVVDITVASVIGVASSLIYWLAALAYGPISVLDSFIPGLWGVINGLWLFAAPLALIIVRKPGAAIYAEVVAAILESLLGNSWGGTATFLTGLVQGIAAEVVFLAVAYKVWNLWITVLSGTVAGLACWGYTFFTNLQAIDWNGPYGAMNLITTLISGAVFAGFFVWWLYLGIAQTGALDHFESGRDVRAKATGATGERA</sequence>
<feature type="transmembrane region" description="Helical" evidence="1">
    <location>
        <begin position="57"/>
        <end position="77"/>
    </location>
</feature>
<keyword evidence="1" id="KW-0472">Membrane</keyword>
<evidence type="ECO:0000256" key="1">
    <source>
        <dbReference type="SAM" id="Phobius"/>
    </source>
</evidence>
<keyword evidence="1" id="KW-1133">Transmembrane helix</keyword>
<proteinExistence type="predicted"/>
<gene>
    <name evidence="2" type="ORF">B9T39_01000</name>
</gene>
<comment type="caution">
    <text evidence="2">The sequence shown here is derived from an EMBL/GenBank/DDBJ whole genome shotgun (WGS) entry which is preliminary data.</text>
</comment>
<protein>
    <submittedName>
        <fullName evidence="2">ABC transporter permease</fullName>
    </submittedName>
</protein>
<accession>A0A1Y2SZS2</accession>
<dbReference type="AlphaFoldDB" id="A0A1Y2SZS2"/>
<reference evidence="2 3" key="1">
    <citation type="submission" date="2017-04" db="EMBL/GenBank/DDBJ databases">
        <title>Draft genome sequences of Alloscardovia macacae UMA81211 and UMA81212 isolated from the feces of a rhesus macaque (Macaca mulatta).</title>
        <authorList>
            <person name="Albert K."/>
            <person name="Sela D.A."/>
        </authorList>
    </citation>
    <scope>NUCLEOTIDE SEQUENCE [LARGE SCALE GENOMIC DNA]</scope>
    <source>
        <strain evidence="2 3">UMA81212</strain>
    </source>
</reference>
<evidence type="ECO:0000313" key="3">
    <source>
        <dbReference type="Proteomes" id="UP000243540"/>
    </source>
</evidence>
<keyword evidence="1" id="KW-0812">Transmembrane</keyword>
<feature type="transmembrane region" description="Helical" evidence="1">
    <location>
        <begin position="21"/>
        <end position="45"/>
    </location>
</feature>
<name>A0A1Y2SZS2_9BIFI</name>
<feature type="transmembrane region" description="Helical" evidence="1">
    <location>
        <begin position="131"/>
        <end position="151"/>
    </location>
</feature>
<evidence type="ECO:0000313" key="2">
    <source>
        <dbReference type="EMBL" id="OTA29975.1"/>
    </source>
</evidence>
<dbReference type="Pfam" id="PF09819">
    <property type="entry name" value="ABC_cobalt"/>
    <property type="match status" value="1"/>
</dbReference>
<feature type="transmembrane region" description="Helical" evidence="1">
    <location>
        <begin position="163"/>
        <end position="188"/>
    </location>
</feature>
<dbReference type="STRING" id="1160091.B9T39_01000"/>
<dbReference type="EMBL" id="NEKC01000002">
    <property type="protein sequence ID" value="OTA29975.1"/>
    <property type="molecule type" value="Genomic_DNA"/>
</dbReference>